<keyword evidence="2" id="KW-0472">Membrane</keyword>
<keyword evidence="4" id="KW-1185">Reference proteome</keyword>
<evidence type="ECO:0000256" key="2">
    <source>
        <dbReference type="SAM" id="Phobius"/>
    </source>
</evidence>
<evidence type="ECO:0000256" key="1">
    <source>
        <dbReference type="SAM" id="Coils"/>
    </source>
</evidence>
<gene>
    <name evidence="3" type="ORF">OBO34_06520</name>
</gene>
<protein>
    <submittedName>
        <fullName evidence="3">Uncharacterized protein</fullName>
    </submittedName>
</protein>
<dbReference type="RefSeq" id="WP_148395279.1">
    <property type="nucleotide sequence ID" value="NZ_JAJAGH010000006.1"/>
</dbReference>
<name>A0A9J6QQ65_9FIRM</name>
<dbReference type="EMBL" id="JAOSHN010000002">
    <property type="protein sequence ID" value="MCU7378005.1"/>
    <property type="molecule type" value="Genomic_DNA"/>
</dbReference>
<keyword evidence="2" id="KW-1133">Transmembrane helix</keyword>
<evidence type="ECO:0000313" key="3">
    <source>
        <dbReference type="EMBL" id="MCU7378005.1"/>
    </source>
</evidence>
<feature type="transmembrane region" description="Helical" evidence="2">
    <location>
        <begin position="88"/>
        <end position="108"/>
    </location>
</feature>
<keyword evidence="1" id="KW-0175">Coiled coil</keyword>
<sequence length="293" mass="34442">MSLFFIILSELQELLPFFILFLLPLKDRLRFSNRINIPFVLFYIIFVFCSSRHLLAAASVSSSSSISMIPFMALAALVCCLFFKGRKIINLFTLFIIKSYTDTLYIIVKTTSIFSFLQPAHTRLEALIIGKGILTLVTFPLLYIFVLRLLKPIINKTENLDFWKYLWFIPGLFFLYFQLALYFIYGELIDSDQISTPLLPSIWIFATFLTYYLILHMLNEAIESAEIEKKLRTEEIQTERQKKQYADLLQEMEKARTARHDLRHILLVLDSYAEIGDMEAFRSYLRQILQDRE</sequence>
<feature type="transmembrane region" description="Helical" evidence="2">
    <location>
        <begin position="162"/>
        <end position="185"/>
    </location>
</feature>
<proteinExistence type="predicted"/>
<feature type="transmembrane region" description="Helical" evidence="2">
    <location>
        <begin position="64"/>
        <end position="83"/>
    </location>
</feature>
<feature type="transmembrane region" description="Helical" evidence="2">
    <location>
        <begin position="197"/>
        <end position="215"/>
    </location>
</feature>
<feature type="transmembrane region" description="Helical" evidence="2">
    <location>
        <begin position="128"/>
        <end position="150"/>
    </location>
</feature>
<keyword evidence="2" id="KW-0812">Transmembrane</keyword>
<accession>A0A9J6QQ65</accession>
<feature type="transmembrane region" description="Helical" evidence="2">
    <location>
        <begin position="37"/>
        <end position="58"/>
    </location>
</feature>
<feature type="coiled-coil region" evidence="1">
    <location>
        <begin position="222"/>
        <end position="258"/>
    </location>
</feature>
<evidence type="ECO:0000313" key="4">
    <source>
        <dbReference type="Proteomes" id="UP001065549"/>
    </source>
</evidence>
<dbReference type="Proteomes" id="UP001065549">
    <property type="component" value="Unassembled WGS sequence"/>
</dbReference>
<dbReference type="AlphaFoldDB" id="A0A9J6QQ65"/>
<comment type="caution">
    <text evidence="3">The sequence shown here is derived from an EMBL/GenBank/DDBJ whole genome shotgun (WGS) entry which is preliminary data.</text>
</comment>
<organism evidence="3 4">
    <name type="scientific">Hominibacterium faecale</name>
    <dbReference type="NCBI Taxonomy" id="2839743"/>
    <lineage>
        <taxon>Bacteria</taxon>
        <taxon>Bacillati</taxon>
        <taxon>Bacillota</taxon>
        <taxon>Clostridia</taxon>
        <taxon>Peptostreptococcales</taxon>
        <taxon>Anaerovoracaceae</taxon>
        <taxon>Hominibacterium</taxon>
    </lineage>
</organism>
<reference evidence="3" key="1">
    <citation type="submission" date="2022-09" db="EMBL/GenBank/DDBJ databases">
        <title>Culturomic study of gut microbiota in children with autism spectrum disorder.</title>
        <authorList>
            <person name="Efimov B.A."/>
            <person name="Chaplin A.V."/>
            <person name="Sokolova S.R."/>
            <person name="Pikina A.P."/>
            <person name="Korzhanova M."/>
            <person name="Belova V."/>
            <person name="Korostin D."/>
        </authorList>
    </citation>
    <scope>NUCLEOTIDE SEQUENCE</scope>
    <source>
        <strain evidence="3">ASD5510</strain>
    </source>
</reference>
<feature type="transmembrane region" description="Helical" evidence="2">
    <location>
        <begin position="6"/>
        <end position="25"/>
    </location>
</feature>